<dbReference type="Proteomes" id="UP001301769">
    <property type="component" value="Unassembled WGS sequence"/>
</dbReference>
<gene>
    <name evidence="3" type="ORF">QBC37DRAFT_51841</name>
</gene>
<feature type="region of interest" description="Disordered" evidence="2">
    <location>
        <begin position="620"/>
        <end position="642"/>
    </location>
</feature>
<feature type="coiled-coil region" evidence="1">
    <location>
        <begin position="645"/>
        <end position="672"/>
    </location>
</feature>
<feature type="compositionally biased region" description="Polar residues" evidence="2">
    <location>
        <begin position="369"/>
        <end position="378"/>
    </location>
</feature>
<feature type="compositionally biased region" description="Polar residues" evidence="2">
    <location>
        <begin position="152"/>
        <end position="164"/>
    </location>
</feature>
<dbReference type="AlphaFoldDB" id="A0AAN6YEV9"/>
<reference evidence="3" key="2">
    <citation type="submission" date="2023-05" db="EMBL/GenBank/DDBJ databases">
        <authorList>
            <consortium name="Lawrence Berkeley National Laboratory"/>
            <person name="Steindorff A."/>
            <person name="Hensen N."/>
            <person name="Bonometti L."/>
            <person name="Westerberg I."/>
            <person name="Brannstrom I.O."/>
            <person name="Guillou S."/>
            <person name="Cros-Aarteil S."/>
            <person name="Calhoun S."/>
            <person name="Haridas S."/>
            <person name="Kuo A."/>
            <person name="Mondo S."/>
            <person name="Pangilinan J."/>
            <person name="Riley R."/>
            <person name="Labutti K."/>
            <person name="Andreopoulos B."/>
            <person name="Lipzen A."/>
            <person name="Chen C."/>
            <person name="Yanf M."/>
            <person name="Daum C."/>
            <person name="Ng V."/>
            <person name="Clum A."/>
            <person name="Ohm R."/>
            <person name="Martin F."/>
            <person name="Silar P."/>
            <person name="Natvig D."/>
            <person name="Lalanne C."/>
            <person name="Gautier V."/>
            <person name="Ament-Velasquez S.L."/>
            <person name="Kruys A."/>
            <person name="Hutchinson M.I."/>
            <person name="Powell A.J."/>
            <person name="Barry K."/>
            <person name="Miller A.N."/>
            <person name="Grigoriev I.V."/>
            <person name="Debuchy R."/>
            <person name="Gladieux P."/>
            <person name="Thoren M.H."/>
            <person name="Johannesson H."/>
        </authorList>
    </citation>
    <scope>NUCLEOTIDE SEQUENCE</scope>
    <source>
        <strain evidence="3">PSN293</strain>
    </source>
</reference>
<feature type="compositionally biased region" description="Acidic residues" evidence="2">
    <location>
        <begin position="759"/>
        <end position="778"/>
    </location>
</feature>
<keyword evidence="4" id="KW-1185">Reference proteome</keyword>
<name>A0AAN6YEV9_9PEZI</name>
<feature type="compositionally biased region" description="Low complexity" evidence="2">
    <location>
        <begin position="397"/>
        <end position="416"/>
    </location>
</feature>
<feature type="region of interest" description="Disordered" evidence="2">
    <location>
        <begin position="757"/>
        <end position="817"/>
    </location>
</feature>
<feature type="compositionally biased region" description="Polar residues" evidence="2">
    <location>
        <begin position="550"/>
        <end position="564"/>
    </location>
</feature>
<dbReference type="PANTHER" id="PTHR38701:SF1">
    <property type="entry name" value="UP-REGULATED DURING SEPTATION PROTEIN 1 DOMAIN-CONTAINING PROTEIN"/>
    <property type="match status" value="1"/>
</dbReference>
<feature type="compositionally biased region" description="Low complexity" evidence="2">
    <location>
        <begin position="65"/>
        <end position="87"/>
    </location>
</feature>
<protein>
    <submittedName>
        <fullName evidence="3">Uncharacterized protein</fullName>
    </submittedName>
</protein>
<feature type="region of interest" description="Disordered" evidence="2">
    <location>
        <begin position="233"/>
        <end position="287"/>
    </location>
</feature>
<evidence type="ECO:0000256" key="1">
    <source>
        <dbReference type="SAM" id="Coils"/>
    </source>
</evidence>
<organism evidence="3 4">
    <name type="scientific">Rhypophila decipiens</name>
    <dbReference type="NCBI Taxonomy" id="261697"/>
    <lineage>
        <taxon>Eukaryota</taxon>
        <taxon>Fungi</taxon>
        <taxon>Dikarya</taxon>
        <taxon>Ascomycota</taxon>
        <taxon>Pezizomycotina</taxon>
        <taxon>Sordariomycetes</taxon>
        <taxon>Sordariomycetidae</taxon>
        <taxon>Sordariales</taxon>
        <taxon>Naviculisporaceae</taxon>
        <taxon>Rhypophila</taxon>
    </lineage>
</organism>
<sequence>MLLEPKMPSFRLTRSKPACRGKNTGPSSELSSTSTVKSTSNSKSELERVSLRRKPSAGILSTSVTPSGTRTTRITTTTATVPAQVTGPRLARDIATKTTTTQAPKPTLASRHPLRARDQNAAPLRPLLKAGLAPNSRDSMTTARMPSYEKAASSSTTSSRQPQLPTVARGISNKPPLTPKIAARSTANQQQPNVAFVTPVPRRVARPESLLSSGHGGTPKEELTSPVAAFLNTNNITPRSGSRQSRVNSANSTPNGTPKLEQSDSWEARSGLGISAPGADDGYKKPAVALSPPLEVGGMLRQDNADSKDSKFFYASEAQRPASMISPRPPPVQQQQRPATFFYANGGPPLLPQQQQRDNAPSPLATPIVVTTSPQEAPTSKFMYANGTPDLQPPAKTRPSSVVSSSSRKPTTRPTSGIPMSPYSSQRSLSPVKLSHNQQPNSGSNSALASPRSPIYAASSLTTQSGLSQANRPLVPPANKPSVARSGSLTFAEPPAVARVLSTHSSVVSSECTSPVEPSAPQPINPATTGFASLLQAAEDFVDDEETRPESLNSPTKTSSQEGQLTELVANARRERKVQDLQITNASLEAINRTLERQLRKQTAEIRRYKRLSRSGRLSMASAGSRIPSGSSVDGGGLARAGLGLDDLSEEESDMEEQEAELEAELQDEEYMSASDDSGELSPEAIVERDTRHRRRDEKRLQLDLTKHQQLLIDSQKINQSLKRCLGWTEELIKEGKRALEYKVRVSEISLGGRVLAPEEIEGEEEEDMDVDADEDDTIIGMGLGRSDEPPSSDTSRPWNKDSQDRDSGIELPTDGG</sequence>
<accession>A0AAN6YEV9</accession>
<feature type="region of interest" description="Disordered" evidence="2">
    <location>
        <begin position="341"/>
        <end position="451"/>
    </location>
</feature>
<evidence type="ECO:0000256" key="2">
    <source>
        <dbReference type="SAM" id="MobiDB-lite"/>
    </source>
</evidence>
<evidence type="ECO:0000313" key="3">
    <source>
        <dbReference type="EMBL" id="KAK4217320.1"/>
    </source>
</evidence>
<dbReference type="PANTHER" id="PTHR38701">
    <property type="entry name" value="CHROMOSOME 8, WHOLE GENOME SHOTGUN SEQUENCE"/>
    <property type="match status" value="1"/>
</dbReference>
<comment type="caution">
    <text evidence="3">The sequence shown here is derived from an EMBL/GenBank/DDBJ whole genome shotgun (WGS) entry which is preliminary data.</text>
</comment>
<dbReference type="EMBL" id="MU858060">
    <property type="protein sequence ID" value="KAK4217320.1"/>
    <property type="molecule type" value="Genomic_DNA"/>
</dbReference>
<feature type="compositionally biased region" description="Low complexity" evidence="2">
    <location>
        <begin position="96"/>
        <end position="107"/>
    </location>
</feature>
<proteinExistence type="predicted"/>
<feature type="compositionally biased region" description="Polar residues" evidence="2">
    <location>
        <begin position="422"/>
        <end position="448"/>
    </location>
</feature>
<keyword evidence="1" id="KW-0175">Coiled coil</keyword>
<feature type="region of interest" description="Disordered" evidence="2">
    <location>
        <begin position="1"/>
        <end position="179"/>
    </location>
</feature>
<evidence type="ECO:0000313" key="4">
    <source>
        <dbReference type="Proteomes" id="UP001301769"/>
    </source>
</evidence>
<feature type="compositionally biased region" description="Basic and acidic residues" evidence="2">
    <location>
        <begin position="799"/>
        <end position="809"/>
    </location>
</feature>
<feature type="region of interest" description="Disordered" evidence="2">
    <location>
        <begin position="543"/>
        <end position="564"/>
    </location>
</feature>
<feature type="coiled-coil region" evidence="1">
    <location>
        <begin position="578"/>
        <end position="612"/>
    </location>
</feature>
<feature type="compositionally biased region" description="Polar residues" evidence="2">
    <location>
        <begin position="233"/>
        <end position="256"/>
    </location>
</feature>
<feature type="compositionally biased region" description="Low complexity" evidence="2">
    <location>
        <begin position="27"/>
        <end position="43"/>
    </location>
</feature>
<reference evidence="3" key="1">
    <citation type="journal article" date="2023" name="Mol. Phylogenet. Evol.">
        <title>Genome-scale phylogeny and comparative genomics of the fungal order Sordariales.</title>
        <authorList>
            <person name="Hensen N."/>
            <person name="Bonometti L."/>
            <person name="Westerberg I."/>
            <person name="Brannstrom I.O."/>
            <person name="Guillou S."/>
            <person name="Cros-Aarteil S."/>
            <person name="Calhoun S."/>
            <person name="Haridas S."/>
            <person name="Kuo A."/>
            <person name="Mondo S."/>
            <person name="Pangilinan J."/>
            <person name="Riley R."/>
            <person name="LaButti K."/>
            <person name="Andreopoulos B."/>
            <person name="Lipzen A."/>
            <person name="Chen C."/>
            <person name="Yan M."/>
            <person name="Daum C."/>
            <person name="Ng V."/>
            <person name="Clum A."/>
            <person name="Steindorff A."/>
            <person name="Ohm R.A."/>
            <person name="Martin F."/>
            <person name="Silar P."/>
            <person name="Natvig D.O."/>
            <person name="Lalanne C."/>
            <person name="Gautier V."/>
            <person name="Ament-Velasquez S.L."/>
            <person name="Kruys A."/>
            <person name="Hutchinson M.I."/>
            <person name="Powell A.J."/>
            <person name="Barry K."/>
            <person name="Miller A.N."/>
            <person name="Grigoriev I.V."/>
            <person name="Debuchy R."/>
            <person name="Gladieux P."/>
            <person name="Hiltunen Thoren M."/>
            <person name="Johannesson H."/>
        </authorList>
    </citation>
    <scope>NUCLEOTIDE SEQUENCE</scope>
    <source>
        <strain evidence="3">PSN293</strain>
    </source>
</reference>